<dbReference type="KEGG" id="mbr:MONBRDRAFT_12133"/>
<dbReference type="RefSeq" id="XP_001750033.1">
    <property type="nucleotide sequence ID" value="XM_001749981.1"/>
</dbReference>
<keyword evidence="7" id="KW-1185">Reference proteome</keyword>
<dbReference type="GO" id="GO:0006357">
    <property type="term" value="P:regulation of transcription by RNA polymerase II"/>
    <property type="evidence" value="ECO:0000318"/>
    <property type="project" value="GO_Central"/>
</dbReference>
<dbReference type="Proteomes" id="UP000001357">
    <property type="component" value="Unassembled WGS sequence"/>
</dbReference>
<gene>
    <name evidence="6" type="ORF">MONBRDRAFT_12133</name>
</gene>
<feature type="compositionally biased region" description="Low complexity" evidence="4">
    <location>
        <begin position="385"/>
        <end position="399"/>
    </location>
</feature>
<dbReference type="EMBL" id="CH991576">
    <property type="protein sequence ID" value="EDQ85208.1"/>
    <property type="molecule type" value="Genomic_DNA"/>
</dbReference>
<evidence type="ECO:0000313" key="6">
    <source>
        <dbReference type="EMBL" id="EDQ85208.1"/>
    </source>
</evidence>
<evidence type="ECO:0000256" key="1">
    <source>
        <dbReference type="ARBA" id="ARBA00023125"/>
    </source>
</evidence>
<evidence type="ECO:0000313" key="7">
    <source>
        <dbReference type="Proteomes" id="UP000001357"/>
    </source>
</evidence>
<dbReference type="SUPFAM" id="SSF47095">
    <property type="entry name" value="HMG-box"/>
    <property type="match status" value="1"/>
</dbReference>
<evidence type="ECO:0000256" key="3">
    <source>
        <dbReference type="PROSITE-ProRule" id="PRU00267"/>
    </source>
</evidence>
<dbReference type="eggNOG" id="KOG2746">
    <property type="taxonomic scope" value="Eukaryota"/>
</dbReference>
<feature type="DNA-binding region" description="HMG box" evidence="3">
    <location>
        <begin position="107"/>
        <end position="175"/>
    </location>
</feature>
<feature type="compositionally biased region" description="Low complexity" evidence="4">
    <location>
        <begin position="366"/>
        <end position="376"/>
    </location>
</feature>
<dbReference type="PANTHER" id="PTHR45789:SF2">
    <property type="entry name" value="FI18025P1"/>
    <property type="match status" value="1"/>
</dbReference>
<dbReference type="STRING" id="81824.A9VBB6"/>
<feature type="compositionally biased region" description="Basic and acidic residues" evidence="4">
    <location>
        <begin position="199"/>
        <end position="218"/>
    </location>
</feature>
<keyword evidence="1 3" id="KW-0238">DNA-binding</keyword>
<dbReference type="FunCoup" id="A9VBB6">
    <property type="interactions" value="218"/>
</dbReference>
<accession>A9VBB6</accession>
<feature type="compositionally biased region" description="Low complexity" evidence="4">
    <location>
        <begin position="300"/>
        <end position="324"/>
    </location>
</feature>
<protein>
    <recommendedName>
        <fullName evidence="5">HMG box domain-containing protein</fullName>
    </recommendedName>
</protein>
<dbReference type="PANTHER" id="PTHR45789">
    <property type="entry name" value="FI18025P1"/>
    <property type="match status" value="1"/>
</dbReference>
<dbReference type="GeneID" id="5895243"/>
<feature type="compositionally biased region" description="Low complexity" evidence="4">
    <location>
        <begin position="18"/>
        <end position="32"/>
    </location>
</feature>
<dbReference type="Pfam" id="PF00505">
    <property type="entry name" value="HMG_box"/>
    <property type="match status" value="1"/>
</dbReference>
<feature type="compositionally biased region" description="Pro residues" evidence="4">
    <location>
        <begin position="257"/>
        <end position="269"/>
    </location>
</feature>
<dbReference type="GO" id="GO:0000981">
    <property type="term" value="F:DNA-binding transcription factor activity, RNA polymerase II-specific"/>
    <property type="evidence" value="ECO:0000318"/>
    <property type="project" value="GO_Central"/>
</dbReference>
<feature type="domain" description="HMG box" evidence="5">
    <location>
        <begin position="107"/>
        <end position="175"/>
    </location>
</feature>
<dbReference type="InterPro" id="IPR009071">
    <property type="entry name" value="HMG_box_dom"/>
</dbReference>
<evidence type="ECO:0000256" key="4">
    <source>
        <dbReference type="SAM" id="MobiDB-lite"/>
    </source>
</evidence>
<feature type="compositionally biased region" description="Polar residues" evidence="4">
    <location>
        <begin position="219"/>
        <end position="246"/>
    </location>
</feature>
<feature type="region of interest" description="Disordered" evidence="4">
    <location>
        <begin position="1"/>
        <end position="33"/>
    </location>
</feature>
<dbReference type="GO" id="GO:0000978">
    <property type="term" value="F:RNA polymerase II cis-regulatory region sequence-specific DNA binding"/>
    <property type="evidence" value="ECO:0000318"/>
    <property type="project" value="GO_Central"/>
</dbReference>
<dbReference type="PROSITE" id="PS50118">
    <property type="entry name" value="HMG_BOX_2"/>
    <property type="match status" value="1"/>
</dbReference>
<evidence type="ECO:0000259" key="5">
    <source>
        <dbReference type="PROSITE" id="PS50118"/>
    </source>
</evidence>
<reference evidence="6 7" key="1">
    <citation type="journal article" date="2008" name="Nature">
        <title>The genome of the choanoflagellate Monosiga brevicollis and the origin of metazoans.</title>
        <authorList>
            <consortium name="JGI Sequencing"/>
            <person name="King N."/>
            <person name="Westbrook M.J."/>
            <person name="Young S.L."/>
            <person name="Kuo A."/>
            <person name="Abedin M."/>
            <person name="Chapman J."/>
            <person name="Fairclough S."/>
            <person name="Hellsten U."/>
            <person name="Isogai Y."/>
            <person name="Letunic I."/>
            <person name="Marr M."/>
            <person name="Pincus D."/>
            <person name="Putnam N."/>
            <person name="Rokas A."/>
            <person name="Wright K.J."/>
            <person name="Zuzow R."/>
            <person name="Dirks W."/>
            <person name="Good M."/>
            <person name="Goodstein D."/>
            <person name="Lemons D."/>
            <person name="Li W."/>
            <person name="Lyons J.B."/>
            <person name="Morris A."/>
            <person name="Nichols S."/>
            <person name="Richter D.J."/>
            <person name="Salamov A."/>
            <person name="Bork P."/>
            <person name="Lim W.A."/>
            <person name="Manning G."/>
            <person name="Miller W.T."/>
            <person name="McGinnis W."/>
            <person name="Shapiro H."/>
            <person name="Tjian R."/>
            <person name="Grigoriev I.V."/>
            <person name="Rokhsar D."/>
        </authorList>
    </citation>
    <scope>NUCLEOTIDE SEQUENCE [LARGE SCALE GENOMIC DNA]</scope>
    <source>
        <strain evidence="7">MX1 / ATCC 50154</strain>
    </source>
</reference>
<proteinExistence type="predicted"/>
<evidence type="ECO:0000256" key="2">
    <source>
        <dbReference type="ARBA" id="ARBA00023242"/>
    </source>
</evidence>
<dbReference type="AlphaFoldDB" id="A9VBB6"/>
<dbReference type="InParanoid" id="A9VBB6"/>
<dbReference type="InterPro" id="IPR051356">
    <property type="entry name" value="SOX/SOX-like_TF"/>
</dbReference>
<dbReference type="InterPro" id="IPR036910">
    <property type="entry name" value="HMG_box_dom_sf"/>
</dbReference>
<keyword evidence="2 3" id="KW-0539">Nucleus</keyword>
<dbReference type="SMART" id="SM00398">
    <property type="entry name" value="HMG"/>
    <property type="match status" value="1"/>
</dbReference>
<dbReference type="GO" id="GO:0005634">
    <property type="term" value="C:nucleus"/>
    <property type="evidence" value="ECO:0000318"/>
    <property type="project" value="GO_Central"/>
</dbReference>
<name>A9VBB6_MONBE</name>
<organism evidence="6 7">
    <name type="scientific">Monosiga brevicollis</name>
    <name type="common">Choanoflagellate</name>
    <dbReference type="NCBI Taxonomy" id="81824"/>
    <lineage>
        <taxon>Eukaryota</taxon>
        <taxon>Choanoflagellata</taxon>
        <taxon>Craspedida</taxon>
        <taxon>Salpingoecidae</taxon>
        <taxon>Monosiga</taxon>
    </lineage>
</organism>
<feature type="region of interest" description="Disordered" evidence="4">
    <location>
        <begin position="175"/>
        <end position="399"/>
    </location>
</feature>
<dbReference type="Gene3D" id="1.10.30.10">
    <property type="entry name" value="High mobility group box domain"/>
    <property type="match status" value="1"/>
</dbReference>
<sequence>MMATRYPPANLSAGQHGPSTQQQAPQISQAQPLHHPYYASDRYFPMPSAGYAPMYVHGPGGRPVYMGRPVASPPTFGRTTMPPPPPPMRLSEAEEMMKISSRKKKRIPRPMNSFMIFGKEQRKLIQQQHPDLDNKSVSKLLGQRWASLPDSQKQVYVDKAKEMAEEHRRLYPDWKFTRDTSKNKKSRSKLKQSVSQHSVDGDHDHDEAGTNTEADHANEGQQQHLAPTNGSAASQHPDPNSSSAPNPQHLYPQVQFAPPPPSSHLPPPTSQSASRAAGTSAPPPYNEAINMYQLNPQQDGGPPTTSGPSSHLSLSSHNASAGAAVPGHHQPPYSTRPSPKPENVAAASAPPAYGTAHRTIGARGPASSTTSSTATAFDQHSTATSQAPANSPPSYAAPPAFSLAKRISEAEFHSLVRPSN</sequence>